<reference evidence="1 2" key="1">
    <citation type="journal article" date="2024" name="Chem. Sci.">
        <title>Discovery of a lagriamide polyketide by integrated genome mining, isotopic labeling, and untargeted metabolomics.</title>
        <authorList>
            <person name="Fergusson C.H."/>
            <person name="Saulog J."/>
            <person name="Paulo B.S."/>
            <person name="Wilson D.M."/>
            <person name="Liu D.Y."/>
            <person name="Morehouse N.J."/>
            <person name="Waterworth S."/>
            <person name="Barkei J."/>
            <person name="Gray C.A."/>
            <person name="Kwan J.C."/>
            <person name="Eustaquio A.S."/>
            <person name="Linington R.G."/>
        </authorList>
    </citation>
    <scope>NUCLEOTIDE SEQUENCE [LARGE SCALE GENOMIC DNA]</scope>
    <source>
        <strain evidence="1 2">RL17-338-BIF-B</strain>
    </source>
</reference>
<gene>
    <name evidence="1" type="ORF">N0A02_33735</name>
</gene>
<protein>
    <submittedName>
        <fullName evidence="1">XRE family transcriptional regulator</fullName>
    </submittedName>
</protein>
<organism evidence="1 2">
    <name type="scientific">Paraburkholderia acidicola</name>
    <dbReference type="NCBI Taxonomy" id="1912599"/>
    <lineage>
        <taxon>Bacteria</taxon>
        <taxon>Pseudomonadati</taxon>
        <taxon>Pseudomonadota</taxon>
        <taxon>Betaproteobacteria</taxon>
        <taxon>Burkholderiales</taxon>
        <taxon>Burkholderiaceae</taxon>
        <taxon>Paraburkholderia</taxon>
    </lineage>
</organism>
<dbReference type="RefSeq" id="WP_349546016.1">
    <property type="nucleotide sequence ID" value="NZ_JAOALG010000003.1"/>
</dbReference>
<keyword evidence="2" id="KW-1185">Reference proteome</keyword>
<geneLocation type="plasmid" evidence="1">
    <name>pl1</name>
</geneLocation>
<dbReference type="EMBL" id="JAOALG010000003">
    <property type="protein sequence ID" value="MEQ5844419.1"/>
    <property type="molecule type" value="Genomic_DNA"/>
</dbReference>
<keyword evidence="1" id="KW-0614">Plasmid</keyword>
<dbReference type="Proteomes" id="UP001469089">
    <property type="component" value="Unassembled WGS sequence"/>
</dbReference>
<sequence>METFDGVEIRPECLQPAKHWEEPNGPEIQEVIRRSGMSGRAAADYLGLADKSGRQLRRWISGDAGIPYSAWALLCDAAGFGPIWRANRDT</sequence>
<proteinExistence type="predicted"/>
<name>A0ABV1LYP5_9BURK</name>
<evidence type="ECO:0000313" key="1">
    <source>
        <dbReference type="EMBL" id="MEQ5844419.1"/>
    </source>
</evidence>
<comment type="caution">
    <text evidence="1">The sequence shown here is derived from an EMBL/GenBank/DDBJ whole genome shotgun (WGS) entry which is preliminary data.</text>
</comment>
<evidence type="ECO:0000313" key="2">
    <source>
        <dbReference type="Proteomes" id="UP001469089"/>
    </source>
</evidence>
<accession>A0ABV1LYP5</accession>